<evidence type="ECO:0000256" key="9">
    <source>
        <dbReference type="ARBA" id="ARBA00023136"/>
    </source>
</evidence>
<proteinExistence type="predicted"/>
<organism evidence="13 14">
    <name type="scientific">Cephalotus follicularis</name>
    <name type="common">Albany pitcher plant</name>
    <dbReference type="NCBI Taxonomy" id="3775"/>
    <lineage>
        <taxon>Eukaryota</taxon>
        <taxon>Viridiplantae</taxon>
        <taxon>Streptophyta</taxon>
        <taxon>Embryophyta</taxon>
        <taxon>Tracheophyta</taxon>
        <taxon>Spermatophyta</taxon>
        <taxon>Magnoliopsida</taxon>
        <taxon>eudicotyledons</taxon>
        <taxon>Gunneridae</taxon>
        <taxon>Pentapetalae</taxon>
        <taxon>rosids</taxon>
        <taxon>fabids</taxon>
        <taxon>Oxalidales</taxon>
        <taxon>Cephalotaceae</taxon>
        <taxon>Cephalotus</taxon>
    </lineage>
</organism>
<dbReference type="FunCoup" id="A0A1Q3D806">
    <property type="interactions" value="1467"/>
</dbReference>
<accession>A0A1Q3D806</accession>
<gene>
    <name evidence="13" type="ORF">CFOL_v3_31983</name>
</gene>
<dbReference type="PANTHER" id="PTHR33389">
    <property type="entry name" value="FAMILY PROTEIN, PUTATIVE (DUF2921)-RELATED"/>
    <property type="match status" value="1"/>
</dbReference>
<evidence type="ECO:0000256" key="6">
    <source>
        <dbReference type="ARBA" id="ARBA00022692"/>
    </source>
</evidence>
<comment type="pathway">
    <text evidence="3">Protein modification; protein ubiquitination.</text>
</comment>
<keyword evidence="6 10" id="KW-0812">Transmembrane</keyword>
<dbReference type="InParanoid" id="A0A1Q3D806"/>
<dbReference type="PANTHER" id="PTHR33389:SF22">
    <property type="entry name" value="FAMILY PROTEIN, PUTATIVE (DUF2921)-RELATED"/>
    <property type="match status" value="1"/>
</dbReference>
<comment type="subcellular location">
    <subcellularLocation>
        <location evidence="2">Endomembrane system</location>
        <topology evidence="2">Multi-pass membrane protein</topology>
    </subcellularLocation>
</comment>
<evidence type="ECO:0000259" key="11">
    <source>
        <dbReference type="Pfam" id="PF11145"/>
    </source>
</evidence>
<dbReference type="EMBL" id="BDDD01004953">
    <property type="protein sequence ID" value="GAV88561.1"/>
    <property type="molecule type" value="Genomic_DNA"/>
</dbReference>
<sequence length="960" mass="107597">MDPKSSIPSKKNPSKPLPTSALLHYPFLFTISLLFTAATPYPQTAEYSQHCNHIVPQTPLDPTTSSTSSFRDPTSLSLRISTSFFSGDGANKILNTTLSSDSQFHLTLFPYYTHKSLVNGIYKIKARLIFGGTFWDSRNRNLRMVQLRGPRFPVGRSVVTFGLSGFWSESTGNLCMVGSGSGNSMSFDNVLLKLHYSKSDTFSVFGSLVTGVLESLDDKTSSSYFKPVSILGIAQFDEKYEFSLMKKGDEVECLSQYDGGESLSLKNSGYGICSVLRGNIDRFDLDYGSDCGNVSCNVISNGGGRDLPHSMLIKRLRCVDKQKIQMLLGFRNMSLTGGSFPFDPNTTLIAEGAWDEEKNQLCAVACRVMNFTESLSNAFVGNCSIKLSLRFPAVLSLENQSMVVGQIWSNETIIERSYFNKVGFQSSQGVIIPGLKYKYTFNENVRTSCPELNTVKHKGKTYPAADSLDMKFDMSVRNRKGQVAQGSASPVFVGDQLYPPHNARPLVPMVRPNGSAVQLSNSHSRQQNVSYQLLFMPSPDFMFGSAMTKEVEIAAEGIYDKDTGVLCMIGCRHLATNYQNTTKHYSHDCDIEVTIQFSPMNAKGTDHPIKGTIKSTRKKSDPLYFERLALSSNSIYTNQAAAYIWRMDLEITMVLVSNTLGCVFVGLQLFHMKKNPNVLPWISLLMLVLLTLGYMIPLLLNFEAMFKGDHSQQSVLLGSGGWLEVNEIIVRVVTMVAFLLQFCLLQLTWSARKGDDRQKGLWISEKKVLYVALPLYMCGGLIYWIIHQFDTSHQRPFLRPRRQGYMVFRKKPHIYQHSFWGDLRSYGGLVLDGFLLPQILLNVFCNSKEQALSASFYLGTTLVRLLPHAYDLYRAHSSAWYLDMSYIYANHRMDLYSTAWDIIIPCGGLLFAVLIFLQQRLGGCCILPKRFGVSSIYEEVPIVSSEELQGESVHKNLYTL</sequence>
<feature type="transmembrane region" description="Helical" evidence="10">
    <location>
        <begin position="651"/>
        <end position="671"/>
    </location>
</feature>
<dbReference type="GO" id="GO:0012505">
    <property type="term" value="C:endomembrane system"/>
    <property type="evidence" value="ECO:0007669"/>
    <property type="project" value="UniProtKB-SubCell"/>
</dbReference>
<dbReference type="EC" id="2.3.2.27" evidence="4"/>
<name>A0A1Q3D806_CEPFO</name>
<dbReference type="Proteomes" id="UP000187406">
    <property type="component" value="Unassembled WGS sequence"/>
</dbReference>
<feature type="transmembrane region" description="Helical" evidence="10">
    <location>
        <begin position="768"/>
        <end position="786"/>
    </location>
</feature>
<dbReference type="Pfam" id="PF11145">
    <property type="entry name" value="DUF2921"/>
    <property type="match status" value="1"/>
</dbReference>
<comment type="caution">
    <text evidence="13">The sequence shown here is derived from an EMBL/GenBank/DDBJ whole genome shotgun (WGS) entry which is preliminary data.</text>
</comment>
<dbReference type="InterPro" id="IPR021319">
    <property type="entry name" value="DUF2921"/>
</dbReference>
<keyword evidence="9 10" id="KW-0472">Membrane</keyword>
<feature type="transmembrane region" description="Helical" evidence="10">
    <location>
        <begin position="678"/>
        <end position="700"/>
    </location>
</feature>
<dbReference type="Pfam" id="PF25333">
    <property type="entry name" value="DUF2921_N"/>
    <property type="match status" value="3"/>
</dbReference>
<feature type="domain" description="DUF2921" evidence="12">
    <location>
        <begin position="453"/>
        <end position="628"/>
    </location>
</feature>
<feature type="domain" description="DUF2921" evidence="12">
    <location>
        <begin position="314"/>
        <end position="422"/>
    </location>
</feature>
<evidence type="ECO:0000256" key="7">
    <source>
        <dbReference type="ARBA" id="ARBA00022786"/>
    </source>
</evidence>
<feature type="transmembrane region" description="Helical" evidence="10">
    <location>
        <begin position="728"/>
        <end position="747"/>
    </location>
</feature>
<evidence type="ECO:0000256" key="4">
    <source>
        <dbReference type="ARBA" id="ARBA00012483"/>
    </source>
</evidence>
<keyword evidence="14" id="KW-1185">Reference proteome</keyword>
<reference evidence="14" key="1">
    <citation type="submission" date="2016-04" db="EMBL/GenBank/DDBJ databases">
        <title>Cephalotus genome sequencing.</title>
        <authorList>
            <person name="Fukushima K."/>
            <person name="Hasebe M."/>
            <person name="Fang X."/>
        </authorList>
    </citation>
    <scope>NUCLEOTIDE SEQUENCE [LARGE SCALE GENOMIC DNA]</scope>
    <source>
        <strain evidence="14">cv. St1</strain>
    </source>
</reference>
<evidence type="ECO:0000256" key="8">
    <source>
        <dbReference type="ARBA" id="ARBA00022989"/>
    </source>
</evidence>
<feature type="domain" description="SWEET-like" evidence="11">
    <location>
        <begin position="640"/>
        <end position="931"/>
    </location>
</feature>
<evidence type="ECO:0000313" key="14">
    <source>
        <dbReference type="Proteomes" id="UP000187406"/>
    </source>
</evidence>
<evidence type="ECO:0000256" key="5">
    <source>
        <dbReference type="ARBA" id="ARBA00022679"/>
    </source>
</evidence>
<keyword evidence="5" id="KW-0808">Transferase</keyword>
<dbReference type="InterPro" id="IPR057425">
    <property type="entry name" value="DUF2921_N"/>
</dbReference>
<dbReference type="OrthoDB" id="607498at2759"/>
<feature type="transmembrane region" description="Helical" evidence="10">
    <location>
        <begin position="895"/>
        <end position="917"/>
    </location>
</feature>
<keyword evidence="7" id="KW-0833">Ubl conjugation pathway</keyword>
<feature type="domain" description="DUF2921" evidence="12">
    <location>
        <begin position="47"/>
        <end position="229"/>
    </location>
</feature>
<evidence type="ECO:0000256" key="2">
    <source>
        <dbReference type="ARBA" id="ARBA00004127"/>
    </source>
</evidence>
<dbReference type="AlphaFoldDB" id="A0A1Q3D806"/>
<dbReference type="STRING" id="3775.A0A1Q3D806"/>
<evidence type="ECO:0000256" key="1">
    <source>
        <dbReference type="ARBA" id="ARBA00000900"/>
    </source>
</evidence>
<evidence type="ECO:0000256" key="10">
    <source>
        <dbReference type="SAM" id="Phobius"/>
    </source>
</evidence>
<protein>
    <recommendedName>
        <fullName evidence="4">RING-type E3 ubiquitin transferase</fullName>
        <ecNumber evidence="4">2.3.2.27</ecNumber>
    </recommendedName>
</protein>
<dbReference type="GO" id="GO:0061630">
    <property type="term" value="F:ubiquitin protein ligase activity"/>
    <property type="evidence" value="ECO:0007669"/>
    <property type="project" value="UniProtKB-EC"/>
</dbReference>
<comment type="catalytic activity">
    <reaction evidence="1">
        <text>S-ubiquitinyl-[E2 ubiquitin-conjugating enzyme]-L-cysteine + [acceptor protein]-L-lysine = [E2 ubiquitin-conjugating enzyme]-L-cysteine + N(6)-ubiquitinyl-[acceptor protein]-L-lysine.</text>
        <dbReference type="EC" id="2.3.2.27"/>
    </reaction>
</comment>
<evidence type="ECO:0000259" key="12">
    <source>
        <dbReference type="Pfam" id="PF25333"/>
    </source>
</evidence>
<keyword evidence="8 10" id="KW-1133">Transmembrane helix</keyword>
<evidence type="ECO:0000313" key="13">
    <source>
        <dbReference type="EMBL" id="GAV88561.1"/>
    </source>
</evidence>
<evidence type="ECO:0000256" key="3">
    <source>
        <dbReference type="ARBA" id="ARBA00004906"/>
    </source>
</evidence>